<comment type="caution">
    <text evidence="1">The sequence shown here is derived from an EMBL/GenBank/DDBJ whole genome shotgun (WGS) entry which is preliminary data.</text>
</comment>
<proteinExistence type="predicted"/>
<organism evidence="1 2">
    <name type="scientific">Stephania japonica</name>
    <dbReference type="NCBI Taxonomy" id="461633"/>
    <lineage>
        <taxon>Eukaryota</taxon>
        <taxon>Viridiplantae</taxon>
        <taxon>Streptophyta</taxon>
        <taxon>Embryophyta</taxon>
        <taxon>Tracheophyta</taxon>
        <taxon>Spermatophyta</taxon>
        <taxon>Magnoliopsida</taxon>
        <taxon>Ranunculales</taxon>
        <taxon>Menispermaceae</taxon>
        <taxon>Menispermoideae</taxon>
        <taxon>Cissampelideae</taxon>
        <taxon>Stephania</taxon>
    </lineage>
</organism>
<accession>A0AAP0ENZ2</accession>
<dbReference type="Proteomes" id="UP001417504">
    <property type="component" value="Unassembled WGS sequence"/>
</dbReference>
<keyword evidence="2" id="KW-1185">Reference proteome</keyword>
<evidence type="ECO:0000313" key="2">
    <source>
        <dbReference type="Proteomes" id="UP001417504"/>
    </source>
</evidence>
<gene>
    <name evidence="1" type="ORF">Sjap_022213</name>
</gene>
<name>A0AAP0ENZ2_9MAGN</name>
<protein>
    <submittedName>
        <fullName evidence="1">Uncharacterized protein</fullName>
    </submittedName>
</protein>
<dbReference type="AlphaFoldDB" id="A0AAP0ENZ2"/>
<dbReference type="EMBL" id="JBBNAE010000009">
    <property type="protein sequence ID" value="KAK9096716.1"/>
    <property type="molecule type" value="Genomic_DNA"/>
</dbReference>
<sequence>MIGTGRGRLDGPGSSSIRGGCRVLLGVTVFLPICIIPRCFGDFCGGDRCNDQGMVGDSIAVVHQSPDVPKHPHHSGYEFRNCFGQRGEEVASRGWIAQTTSHRKRKAMYQPVVKRAWKVRVEEVKDHSHVDEGAKGAKDVESDME</sequence>
<reference evidence="1 2" key="1">
    <citation type="submission" date="2024-01" db="EMBL/GenBank/DDBJ databases">
        <title>Genome assemblies of Stephania.</title>
        <authorList>
            <person name="Yang L."/>
        </authorList>
    </citation>
    <scope>NUCLEOTIDE SEQUENCE [LARGE SCALE GENOMIC DNA]</scope>
    <source>
        <strain evidence="1">QJT</strain>
        <tissue evidence="1">Leaf</tissue>
    </source>
</reference>
<evidence type="ECO:0000313" key="1">
    <source>
        <dbReference type="EMBL" id="KAK9096716.1"/>
    </source>
</evidence>